<dbReference type="RefSeq" id="WP_344146226.1">
    <property type="nucleotide sequence ID" value="NZ_BAAAQI010000016.1"/>
</dbReference>
<reference evidence="2" key="1">
    <citation type="journal article" date="2019" name="Int. J. Syst. Evol. Microbiol.">
        <title>The Global Catalogue of Microorganisms (GCM) 10K type strain sequencing project: providing services to taxonomists for standard genome sequencing and annotation.</title>
        <authorList>
            <consortium name="The Broad Institute Genomics Platform"/>
            <consortium name="The Broad Institute Genome Sequencing Center for Infectious Disease"/>
            <person name="Wu L."/>
            <person name="Ma J."/>
        </authorList>
    </citation>
    <scope>NUCLEOTIDE SEQUENCE [LARGE SCALE GENOMIC DNA]</scope>
    <source>
        <strain evidence="2">CGMCC 4.7304</strain>
    </source>
</reference>
<proteinExistence type="predicted"/>
<accession>A0ABV9SLH0</accession>
<sequence length="43" mass="4673">MESSHAPQPHPPEWVAEVILDLIRTGAERADLVPARFGGTYTG</sequence>
<evidence type="ECO:0000313" key="2">
    <source>
        <dbReference type="Proteomes" id="UP001595858"/>
    </source>
</evidence>
<evidence type="ECO:0000313" key="1">
    <source>
        <dbReference type="EMBL" id="MFC4867738.1"/>
    </source>
</evidence>
<dbReference type="Proteomes" id="UP001595858">
    <property type="component" value="Unassembled WGS sequence"/>
</dbReference>
<organism evidence="1 2">
    <name type="scientific">Streptomonospora arabica</name>
    <dbReference type="NCBI Taxonomy" id="412417"/>
    <lineage>
        <taxon>Bacteria</taxon>
        <taxon>Bacillati</taxon>
        <taxon>Actinomycetota</taxon>
        <taxon>Actinomycetes</taxon>
        <taxon>Streptosporangiales</taxon>
        <taxon>Nocardiopsidaceae</taxon>
        <taxon>Streptomonospora</taxon>
    </lineage>
</organism>
<protein>
    <submittedName>
        <fullName evidence="1">Uncharacterized protein</fullName>
    </submittedName>
</protein>
<comment type="caution">
    <text evidence="1">The sequence shown here is derived from an EMBL/GenBank/DDBJ whole genome shotgun (WGS) entry which is preliminary data.</text>
</comment>
<keyword evidence="2" id="KW-1185">Reference proteome</keyword>
<name>A0ABV9SLH0_9ACTN</name>
<gene>
    <name evidence="1" type="ORF">ACFPCZ_13955</name>
</gene>
<dbReference type="EMBL" id="JBHSIY010000010">
    <property type="protein sequence ID" value="MFC4867738.1"/>
    <property type="molecule type" value="Genomic_DNA"/>
</dbReference>